<feature type="domain" description="Acyl-CoA dehydrogenase/oxidase N-terminal" evidence="6">
    <location>
        <begin position="8"/>
        <end position="124"/>
    </location>
</feature>
<dbReference type="InterPro" id="IPR046373">
    <property type="entry name" value="Acyl-CoA_Oxase/DH_mid-dom_sf"/>
</dbReference>
<dbReference type="GO" id="GO:0003995">
    <property type="term" value="F:acyl-CoA dehydrogenase activity"/>
    <property type="evidence" value="ECO:0007669"/>
    <property type="project" value="TreeGrafter"/>
</dbReference>
<dbReference type="Pfam" id="PF02771">
    <property type="entry name" value="Acyl-CoA_dh_N"/>
    <property type="match status" value="1"/>
</dbReference>
<dbReference type="PANTHER" id="PTHR43884">
    <property type="entry name" value="ACYL-COA DEHYDROGENASE"/>
    <property type="match status" value="1"/>
</dbReference>
<evidence type="ECO:0000313" key="7">
    <source>
        <dbReference type="EMBL" id="KFX53450.1"/>
    </source>
</evidence>
<evidence type="ECO:0000256" key="3">
    <source>
        <dbReference type="ARBA" id="ARBA00022630"/>
    </source>
</evidence>
<comment type="caution">
    <text evidence="7">The sequence shown here is derived from an EMBL/GenBank/DDBJ whole genome shotgun (WGS) entry which is preliminary data.</text>
</comment>
<dbReference type="Gene3D" id="1.20.140.10">
    <property type="entry name" value="Butyryl-CoA Dehydrogenase, subunit A, domain 3"/>
    <property type="match status" value="1"/>
</dbReference>
<dbReference type="HOGENOM" id="CLU_018204_3_0_1"/>
<comment type="similarity">
    <text evidence="2">Belongs to the acyl-CoA dehydrogenase family.</text>
</comment>
<gene>
    <name evidence="7" type="ORF">GQ26_0012580</name>
</gene>
<comment type="cofactor">
    <cofactor evidence="1">
        <name>FAD</name>
        <dbReference type="ChEBI" id="CHEBI:57692"/>
    </cofactor>
</comment>
<dbReference type="eggNOG" id="KOG0140">
    <property type="taxonomic scope" value="Eukaryota"/>
</dbReference>
<dbReference type="GO" id="GO:0050660">
    <property type="term" value="F:flavin adenine dinucleotide binding"/>
    <property type="evidence" value="ECO:0007669"/>
    <property type="project" value="InterPro"/>
</dbReference>
<dbReference type="CDD" id="cd00567">
    <property type="entry name" value="ACAD"/>
    <property type="match status" value="1"/>
</dbReference>
<proteinExistence type="inferred from homology"/>
<sequence length="426" mass="45639">MTSFVLSTDQKQVKHEARLFAQDVLSEAVAIYSKYSTQAERFRSIRPLYRKAVAAGQIRAQIPAPLGGTSKDLIDAALALEEQYPVDPSVSLTIAATGLGMTPLILGGNPNLFEKFLSPFLKGDGEPLASLVHSEPNGTANWLEKGGMGLQTTAYCQEDGSWIINGEKLWTTNSGGWDGKGADLQCVVCRYCTDNQLLPSDTPASAVVVLLVTRETIAANDASAYQVLAEPELVGHPAVSGPHTRYTNFKTPGENLLAGPEAGAALIENSFGMSAALVGAMGVGIMQTVFEKALHFSKTDTRGGSVPIVQHQSVADLLIDIKMKLDASRLLTYRALDYVQDENVDAKTALEACLQAKIFGSDNAVDCATTAMKIIGITSYAKDKGFGEILNDAICLSLFDGGNVGVRRRQLQRLLEEGDYESRLSS</sequence>
<evidence type="ECO:0000259" key="6">
    <source>
        <dbReference type="Pfam" id="PF02771"/>
    </source>
</evidence>
<dbReference type="SUPFAM" id="SSF47203">
    <property type="entry name" value="Acyl-CoA dehydrogenase C-terminal domain-like"/>
    <property type="match status" value="1"/>
</dbReference>
<dbReference type="InterPro" id="IPR009075">
    <property type="entry name" value="AcylCo_DH/oxidase_C"/>
</dbReference>
<evidence type="ECO:0000256" key="1">
    <source>
        <dbReference type="ARBA" id="ARBA00001974"/>
    </source>
</evidence>
<dbReference type="InterPro" id="IPR013786">
    <property type="entry name" value="AcylCoA_DH/ox_N"/>
</dbReference>
<dbReference type="SUPFAM" id="SSF56645">
    <property type="entry name" value="Acyl-CoA dehydrogenase NM domain-like"/>
    <property type="match status" value="1"/>
</dbReference>
<name>A0A093VMM6_TALMA</name>
<dbReference type="PANTHER" id="PTHR43884:SF12">
    <property type="entry name" value="ISOVALERYL-COA DEHYDROGENASE, MITOCHONDRIAL-RELATED"/>
    <property type="match status" value="1"/>
</dbReference>
<dbReference type="GO" id="GO:0033539">
    <property type="term" value="P:fatty acid beta-oxidation using acyl-CoA dehydrogenase"/>
    <property type="evidence" value="ECO:0007669"/>
    <property type="project" value="TreeGrafter"/>
</dbReference>
<evidence type="ECO:0000259" key="5">
    <source>
        <dbReference type="Pfam" id="PF00441"/>
    </source>
</evidence>
<reference evidence="7" key="1">
    <citation type="journal article" date="2014" name="PLoS Genet.">
        <title>Signature Gene Expression Reveals Novel Clues to the Molecular Mechanisms of Dimorphic Transition in Penicillium marneffei.</title>
        <authorList>
            <person name="Yang E."/>
            <person name="Wang G."/>
            <person name="Cai J."/>
            <person name="Woo P.C."/>
            <person name="Lau S.K."/>
            <person name="Yuen K.-Y."/>
            <person name="Chow W.-N."/>
            <person name="Lin X."/>
        </authorList>
    </citation>
    <scope>NUCLEOTIDE SEQUENCE [LARGE SCALE GENOMIC DNA]</scope>
    <source>
        <strain evidence="7">PM1</strain>
    </source>
</reference>
<keyword evidence="4" id="KW-0274">FAD</keyword>
<evidence type="ECO:0000256" key="4">
    <source>
        <dbReference type="ARBA" id="ARBA00022827"/>
    </source>
</evidence>
<dbReference type="Gene3D" id="1.10.540.10">
    <property type="entry name" value="Acyl-CoA dehydrogenase/oxidase, N-terminal domain"/>
    <property type="match status" value="1"/>
</dbReference>
<keyword evidence="3" id="KW-0285">Flavoprotein</keyword>
<dbReference type="InterPro" id="IPR009100">
    <property type="entry name" value="AcylCoA_DH/oxidase_NM_dom_sf"/>
</dbReference>
<organism evidence="7">
    <name type="scientific">Talaromyces marneffei PM1</name>
    <dbReference type="NCBI Taxonomy" id="1077442"/>
    <lineage>
        <taxon>Eukaryota</taxon>
        <taxon>Fungi</taxon>
        <taxon>Dikarya</taxon>
        <taxon>Ascomycota</taxon>
        <taxon>Pezizomycotina</taxon>
        <taxon>Eurotiomycetes</taxon>
        <taxon>Eurotiomycetidae</taxon>
        <taxon>Eurotiales</taxon>
        <taxon>Trichocomaceae</taxon>
        <taxon>Talaromyces</taxon>
        <taxon>Talaromyces sect. Talaromyces</taxon>
    </lineage>
</organism>
<accession>A0A093VMM6</accession>
<dbReference type="AlphaFoldDB" id="A0A093VMM6"/>
<evidence type="ECO:0000256" key="2">
    <source>
        <dbReference type="ARBA" id="ARBA00009347"/>
    </source>
</evidence>
<dbReference type="GO" id="GO:0046359">
    <property type="term" value="P:butyrate catabolic process"/>
    <property type="evidence" value="ECO:0007669"/>
    <property type="project" value="TreeGrafter"/>
</dbReference>
<dbReference type="Gene3D" id="2.40.110.10">
    <property type="entry name" value="Butyryl-CoA Dehydrogenase, subunit A, domain 2"/>
    <property type="match status" value="1"/>
</dbReference>
<feature type="domain" description="Acyl-CoA dehydrogenase/oxidase C-terminal" evidence="5">
    <location>
        <begin position="262"/>
        <end position="412"/>
    </location>
</feature>
<dbReference type="InterPro" id="IPR037069">
    <property type="entry name" value="AcylCoA_DH/ox_N_sf"/>
</dbReference>
<dbReference type="Pfam" id="PF00441">
    <property type="entry name" value="Acyl-CoA_dh_1"/>
    <property type="match status" value="1"/>
</dbReference>
<dbReference type="EMBL" id="JPOX01000001">
    <property type="protein sequence ID" value="KFX53450.1"/>
    <property type="molecule type" value="Genomic_DNA"/>
</dbReference>
<dbReference type="InterPro" id="IPR036250">
    <property type="entry name" value="AcylCo_DH-like_C"/>
</dbReference>
<protein>
    <submittedName>
        <fullName evidence="7">Nitroalkane oxidase</fullName>
    </submittedName>
</protein>